<evidence type="ECO:0000313" key="5">
    <source>
        <dbReference type="EMBL" id="MBM3330813.1"/>
    </source>
</evidence>
<dbReference type="EMBL" id="VGIR01000011">
    <property type="protein sequence ID" value="MBM3330813.1"/>
    <property type="molecule type" value="Genomic_DNA"/>
</dbReference>
<comment type="caution">
    <text evidence="5">The sequence shown here is derived from an EMBL/GenBank/DDBJ whole genome shotgun (WGS) entry which is preliminary data.</text>
</comment>
<dbReference type="Proteomes" id="UP000779900">
    <property type="component" value="Unassembled WGS sequence"/>
</dbReference>
<feature type="compositionally biased region" description="Polar residues" evidence="4">
    <location>
        <begin position="102"/>
        <end position="114"/>
    </location>
</feature>
<keyword evidence="1 3" id="KW-0689">Ribosomal protein</keyword>
<evidence type="ECO:0000256" key="4">
    <source>
        <dbReference type="SAM" id="MobiDB-lite"/>
    </source>
</evidence>
<evidence type="ECO:0000256" key="3">
    <source>
        <dbReference type="HAMAP-Rule" id="MF_00385"/>
    </source>
</evidence>
<feature type="region of interest" description="Disordered" evidence="4">
    <location>
        <begin position="78"/>
        <end position="114"/>
    </location>
</feature>
<dbReference type="InterPro" id="IPR023803">
    <property type="entry name" value="Ribosomal_bS16_dom_sf"/>
</dbReference>
<keyword evidence="2 3" id="KW-0687">Ribonucleoprotein</keyword>
<organism evidence="5 6">
    <name type="scientific">candidate division WOR-3 bacterium</name>
    <dbReference type="NCBI Taxonomy" id="2052148"/>
    <lineage>
        <taxon>Bacteria</taxon>
        <taxon>Bacteria division WOR-3</taxon>
    </lineage>
</organism>
<dbReference type="NCBIfam" id="TIGR00002">
    <property type="entry name" value="S16"/>
    <property type="match status" value="1"/>
</dbReference>
<dbReference type="PANTHER" id="PTHR12919">
    <property type="entry name" value="30S RIBOSOMAL PROTEIN S16"/>
    <property type="match status" value="1"/>
</dbReference>
<dbReference type="Pfam" id="PF00886">
    <property type="entry name" value="Ribosomal_S16"/>
    <property type="match status" value="1"/>
</dbReference>
<name>A0A937XCD3_UNCW3</name>
<dbReference type="GO" id="GO:0003735">
    <property type="term" value="F:structural constituent of ribosome"/>
    <property type="evidence" value="ECO:0007669"/>
    <property type="project" value="InterPro"/>
</dbReference>
<accession>A0A937XCD3</accession>
<dbReference type="GO" id="GO:0006412">
    <property type="term" value="P:translation"/>
    <property type="evidence" value="ECO:0007669"/>
    <property type="project" value="UniProtKB-UniRule"/>
</dbReference>
<reference evidence="5" key="1">
    <citation type="submission" date="2019-03" db="EMBL/GenBank/DDBJ databases">
        <title>Lake Tanganyika Metagenome-Assembled Genomes (MAGs).</title>
        <authorList>
            <person name="Tran P."/>
        </authorList>
    </citation>
    <scope>NUCLEOTIDE SEQUENCE</scope>
    <source>
        <strain evidence="5">K_DeepCast_150m_m2_040</strain>
    </source>
</reference>
<dbReference type="SUPFAM" id="SSF54565">
    <property type="entry name" value="Ribosomal protein S16"/>
    <property type="match status" value="1"/>
</dbReference>
<evidence type="ECO:0000256" key="2">
    <source>
        <dbReference type="ARBA" id="ARBA00023274"/>
    </source>
</evidence>
<dbReference type="PANTHER" id="PTHR12919:SF20">
    <property type="entry name" value="SMALL RIBOSOMAL SUBUNIT PROTEIN BS16M"/>
    <property type="match status" value="1"/>
</dbReference>
<evidence type="ECO:0000313" key="6">
    <source>
        <dbReference type="Proteomes" id="UP000779900"/>
    </source>
</evidence>
<dbReference type="GO" id="GO:0015935">
    <property type="term" value="C:small ribosomal subunit"/>
    <property type="evidence" value="ECO:0007669"/>
    <property type="project" value="TreeGrafter"/>
</dbReference>
<proteinExistence type="inferred from homology"/>
<dbReference type="InterPro" id="IPR000307">
    <property type="entry name" value="Ribosomal_bS16"/>
</dbReference>
<evidence type="ECO:0000256" key="1">
    <source>
        <dbReference type="ARBA" id="ARBA00022980"/>
    </source>
</evidence>
<protein>
    <recommendedName>
        <fullName evidence="3">Small ribosomal subunit protein bS16</fullName>
    </recommendedName>
</protein>
<dbReference type="Gene3D" id="3.30.1320.10">
    <property type="match status" value="1"/>
</dbReference>
<dbReference type="GO" id="GO:0005737">
    <property type="term" value="C:cytoplasm"/>
    <property type="evidence" value="ECO:0007669"/>
    <property type="project" value="UniProtKB-ARBA"/>
</dbReference>
<dbReference type="AlphaFoldDB" id="A0A937XCD3"/>
<gene>
    <name evidence="3 5" type="primary">rpsP</name>
    <name evidence="5" type="ORF">FJY68_03045</name>
</gene>
<dbReference type="HAMAP" id="MF_00385">
    <property type="entry name" value="Ribosomal_bS16"/>
    <property type="match status" value="1"/>
</dbReference>
<sequence>MLKIRLRRMGLRNRPDYRVVVIDSRKARDGEYLESVGHYDPRTKLLELKTDRIGHWVSKGAQTSDTVGRLLSRYARQHASTAEPANGEGATAATIPGEPVSTPESATPTDTPKE</sequence>
<comment type="similarity">
    <text evidence="3">Belongs to the bacterial ribosomal protein bS16 family.</text>
</comment>